<organism evidence="1 2">
    <name type="scientific">Accipiter nisus</name>
    <name type="common">Eurasian sparrowhawk</name>
    <dbReference type="NCBI Taxonomy" id="211598"/>
    <lineage>
        <taxon>Eukaryota</taxon>
        <taxon>Metazoa</taxon>
        <taxon>Chordata</taxon>
        <taxon>Craniata</taxon>
        <taxon>Vertebrata</taxon>
        <taxon>Euteleostomi</taxon>
        <taxon>Archelosauria</taxon>
        <taxon>Archosauria</taxon>
        <taxon>Dinosauria</taxon>
        <taxon>Saurischia</taxon>
        <taxon>Theropoda</taxon>
        <taxon>Coelurosauria</taxon>
        <taxon>Aves</taxon>
        <taxon>Neognathae</taxon>
        <taxon>Neoaves</taxon>
        <taxon>Telluraves</taxon>
        <taxon>Accipitrimorphae</taxon>
        <taxon>Accipitriformes</taxon>
        <taxon>Accipitridae</taxon>
        <taxon>Accipitrinae</taxon>
        <taxon>Accipiter</taxon>
    </lineage>
</organism>
<evidence type="ECO:0000313" key="1">
    <source>
        <dbReference type="Ensembl" id="ENSANIP00000010717.1"/>
    </source>
</evidence>
<protein>
    <recommendedName>
        <fullName evidence="3">Phosphoribosylformylglycinamidine synthase</fullName>
    </recommendedName>
</protein>
<dbReference type="GO" id="GO:0006164">
    <property type="term" value="P:purine nucleotide biosynthetic process"/>
    <property type="evidence" value="ECO:0007669"/>
    <property type="project" value="TreeGrafter"/>
</dbReference>
<dbReference type="Gene3D" id="3.40.50.880">
    <property type="match status" value="1"/>
</dbReference>
<dbReference type="InterPro" id="IPR029062">
    <property type="entry name" value="Class_I_gatase-like"/>
</dbReference>
<proteinExistence type="predicted"/>
<reference evidence="1" key="1">
    <citation type="submission" date="2025-08" db="UniProtKB">
        <authorList>
            <consortium name="Ensembl"/>
        </authorList>
    </citation>
    <scope>IDENTIFICATION</scope>
</reference>
<dbReference type="Pfam" id="PF13507">
    <property type="entry name" value="GATase_5"/>
    <property type="match status" value="1"/>
</dbReference>
<dbReference type="Ensembl" id="ENSANIT00000011092.1">
    <property type="protein sequence ID" value="ENSANIP00000010717.1"/>
    <property type="gene ID" value="ENSANIG00000007256.1"/>
</dbReference>
<keyword evidence="2" id="KW-1185">Reference proteome</keyword>
<dbReference type="PANTHER" id="PTHR10099">
    <property type="entry name" value="PHOSPHORIBOSYLFORMYLGLYCINAMIDINE SYNTHASE"/>
    <property type="match status" value="1"/>
</dbReference>
<name>A0A8B9RUV9_9AVES</name>
<reference evidence="1" key="2">
    <citation type="submission" date="2025-09" db="UniProtKB">
        <authorList>
            <consortium name="Ensembl"/>
        </authorList>
    </citation>
    <scope>IDENTIFICATION</scope>
</reference>
<dbReference type="GO" id="GO:0005737">
    <property type="term" value="C:cytoplasm"/>
    <property type="evidence" value="ECO:0007669"/>
    <property type="project" value="TreeGrafter"/>
</dbReference>
<accession>A0A8B9RUV9</accession>
<evidence type="ECO:0000313" key="2">
    <source>
        <dbReference type="Proteomes" id="UP000694541"/>
    </source>
</evidence>
<sequence>MSSLGGVLSPTAALGGGLVPLRYVDDAGRPTARYPLNPNGSGGAAAALCSPCGRHLAVMPHPERGVRAWQWPCWPPAWGSPAGRDGGREGPWLRMFQNACEWCLRWPHGEV</sequence>
<dbReference type="AlphaFoldDB" id="A0A8B9RUV9"/>
<dbReference type="GO" id="GO:0004642">
    <property type="term" value="F:phosphoribosylformylglycinamidine synthase activity"/>
    <property type="evidence" value="ECO:0007669"/>
    <property type="project" value="TreeGrafter"/>
</dbReference>
<dbReference type="Proteomes" id="UP000694541">
    <property type="component" value="Unplaced"/>
</dbReference>
<dbReference type="SMART" id="SM01211">
    <property type="entry name" value="GATase_5"/>
    <property type="match status" value="1"/>
</dbReference>
<dbReference type="PANTHER" id="PTHR10099:SF1">
    <property type="entry name" value="PHOSPHORIBOSYLFORMYLGLYCINAMIDINE SYNTHASE"/>
    <property type="match status" value="1"/>
</dbReference>
<dbReference type="SUPFAM" id="SSF52317">
    <property type="entry name" value="Class I glutamine amidotransferase-like"/>
    <property type="match status" value="1"/>
</dbReference>
<evidence type="ECO:0008006" key="3">
    <source>
        <dbReference type="Google" id="ProtNLM"/>
    </source>
</evidence>